<comment type="caution">
    <text evidence="2">The sequence shown here is derived from an EMBL/GenBank/DDBJ whole genome shotgun (WGS) entry which is preliminary data.</text>
</comment>
<accession>A0AAJ4W733</accession>
<dbReference type="InterPro" id="IPR008964">
    <property type="entry name" value="Invasin/intimin_cell_adhesion"/>
</dbReference>
<evidence type="ECO:0000259" key="1">
    <source>
        <dbReference type="Pfam" id="PF02368"/>
    </source>
</evidence>
<name>A0AAJ4W733_MYRPR</name>
<organism evidence="2 3">
    <name type="scientific">Myroides profundi</name>
    <dbReference type="NCBI Taxonomy" id="480520"/>
    <lineage>
        <taxon>Bacteria</taxon>
        <taxon>Pseudomonadati</taxon>
        <taxon>Bacteroidota</taxon>
        <taxon>Flavobacteriia</taxon>
        <taxon>Flavobacteriales</taxon>
        <taxon>Flavobacteriaceae</taxon>
        <taxon>Myroides</taxon>
    </lineage>
</organism>
<reference evidence="2 3" key="1">
    <citation type="submission" date="2016-10" db="EMBL/GenBank/DDBJ databases">
        <authorList>
            <person name="Varghese N."/>
            <person name="Submissions S."/>
        </authorList>
    </citation>
    <scope>NUCLEOTIDE SEQUENCE [LARGE SCALE GENOMIC DNA]</scope>
    <source>
        <strain evidence="3">DSM 19823 / KCTC 23066 / CCTCC M 208030 / D25</strain>
    </source>
</reference>
<dbReference type="Proteomes" id="UP000183496">
    <property type="component" value="Unassembled WGS sequence"/>
</dbReference>
<dbReference type="Gene3D" id="2.60.40.1080">
    <property type="match status" value="1"/>
</dbReference>
<dbReference type="EMBL" id="FOFY01000024">
    <property type="protein sequence ID" value="SER65214.1"/>
    <property type="molecule type" value="Genomic_DNA"/>
</dbReference>
<protein>
    <submittedName>
        <fullName evidence="2">Ig-like domain (Group 2)</fullName>
    </submittedName>
</protein>
<gene>
    <name evidence="2" type="ORF">SAMN04488089_1244</name>
</gene>
<dbReference type="InterPro" id="IPR003343">
    <property type="entry name" value="Big_2"/>
</dbReference>
<dbReference type="SUPFAM" id="SSF49373">
    <property type="entry name" value="Invasin/intimin cell-adhesion fragments"/>
    <property type="match status" value="1"/>
</dbReference>
<evidence type="ECO:0000313" key="2">
    <source>
        <dbReference type="EMBL" id="SER65214.1"/>
    </source>
</evidence>
<dbReference type="InterPro" id="IPR032221">
    <property type="entry name" value="DUF5040"/>
</dbReference>
<evidence type="ECO:0000313" key="3">
    <source>
        <dbReference type="Proteomes" id="UP000183496"/>
    </source>
</evidence>
<dbReference type="Pfam" id="PF02368">
    <property type="entry name" value="Big_2"/>
    <property type="match status" value="1"/>
</dbReference>
<keyword evidence="3" id="KW-1185">Reference proteome</keyword>
<dbReference type="Pfam" id="PF16443">
    <property type="entry name" value="DUF5040"/>
    <property type="match status" value="1"/>
</dbReference>
<proteinExistence type="predicted"/>
<feature type="domain" description="BIG2" evidence="1">
    <location>
        <begin position="126"/>
        <end position="183"/>
    </location>
</feature>
<dbReference type="AlphaFoldDB" id="A0AAJ4W733"/>
<sequence length="430" mass="49607">MKFRYIQMKTKITLLTFFCFLLFNCSPNNDSKEEKKISIEFKENDKQLFLNESFNLLNDLVLKNADPNDIQWSGYNNKIIKLVATKVIAIAKGTTVIIATLKNTDYKAILNISVDDIKMSFIQDELELGIKKSFDLNDYLVSSNVDEEDIIWKSENTKVATVKKGIVTAKEEGEANIITQVKGKKTKGVIKVKVSAEGDIERTSSLMIGASFASPENSWYKNAYNRLRSYHVNYADGGGVGMNNYVNKIYRGELYTKETLDKFNHLVIYISHNLNVYNQKGVRESYLDYEPINGNQYNSTQNWDYCLKKYSADCEAQKNNPNSKYYGTKRGKPVSVIVFTHWHDGREIYNESIRKLRSKWDFTLIELDKNIGFTKKKINPNTKRQVSLDYAVDTEVIDGETFGWHPKRTGKELYVQDKTEEMFYNTISKL</sequence>